<protein>
    <submittedName>
        <fullName evidence="4">WD-40 repeat protein</fullName>
    </submittedName>
</protein>
<dbReference type="SMART" id="SM00320">
    <property type="entry name" value="WD40"/>
    <property type="match status" value="7"/>
</dbReference>
<dbReference type="SUPFAM" id="SSF50978">
    <property type="entry name" value="WD40 repeat-like"/>
    <property type="match status" value="1"/>
</dbReference>
<feature type="repeat" description="WD" evidence="3">
    <location>
        <begin position="396"/>
        <end position="437"/>
    </location>
</feature>
<evidence type="ECO:0000313" key="5">
    <source>
        <dbReference type="Proteomes" id="UP000023152"/>
    </source>
</evidence>
<accession>X6P447</accession>
<feature type="repeat" description="WD" evidence="3">
    <location>
        <begin position="354"/>
        <end position="395"/>
    </location>
</feature>
<dbReference type="InterPro" id="IPR001680">
    <property type="entry name" value="WD40_rpt"/>
</dbReference>
<keyword evidence="5" id="KW-1185">Reference proteome</keyword>
<feature type="repeat" description="WD" evidence="3">
    <location>
        <begin position="480"/>
        <end position="521"/>
    </location>
</feature>
<feature type="repeat" description="WD" evidence="3">
    <location>
        <begin position="522"/>
        <end position="563"/>
    </location>
</feature>
<name>X6P447_RETFI</name>
<dbReference type="Gene3D" id="2.130.10.10">
    <property type="entry name" value="YVTN repeat-like/Quinoprotein amine dehydrogenase"/>
    <property type="match status" value="3"/>
</dbReference>
<dbReference type="PRINTS" id="PR00320">
    <property type="entry name" value="GPROTEINBRPT"/>
</dbReference>
<gene>
    <name evidence="4" type="ORF">RFI_04257</name>
</gene>
<feature type="repeat" description="WD" evidence="3">
    <location>
        <begin position="312"/>
        <end position="353"/>
    </location>
</feature>
<dbReference type="PANTHER" id="PTHR44019">
    <property type="entry name" value="WD REPEAT-CONTAINING PROTEIN 55"/>
    <property type="match status" value="1"/>
</dbReference>
<feature type="repeat" description="WD" evidence="3">
    <location>
        <begin position="438"/>
        <end position="479"/>
    </location>
</feature>
<keyword evidence="1 3" id="KW-0853">WD repeat</keyword>
<evidence type="ECO:0000256" key="3">
    <source>
        <dbReference type="PROSITE-ProRule" id="PRU00221"/>
    </source>
</evidence>
<dbReference type="PANTHER" id="PTHR44019:SF8">
    <property type="entry name" value="POC1 CENTRIOLAR PROTEIN HOMOLOG"/>
    <property type="match status" value="1"/>
</dbReference>
<dbReference type="InterPro" id="IPR020472">
    <property type="entry name" value="WD40_PAC1"/>
</dbReference>
<reference evidence="4 5" key="1">
    <citation type="journal article" date="2013" name="Curr. Biol.">
        <title>The Genome of the Foraminiferan Reticulomyxa filosa.</title>
        <authorList>
            <person name="Glockner G."/>
            <person name="Hulsmann N."/>
            <person name="Schleicher M."/>
            <person name="Noegel A.A."/>
            <person name="Eichinger L."/>
            <person name="Gallinger C."/>
            <person name="Pawlowski J."/>
            <person name="Sierra R."/>
            <person name="Euteneuer U."/>
            <person name="Pillet L."/>
            <person name="Moustafa A."/>
            <person name="Platzer M."/>
            <person name="Groth M."/>
            <person name="Szafranski K."/>
            <person name="Schliwa M."/>
        </authorList>
    </citation>
    <scope>NUCLEOTIDE SEQUENCE [LARGE SCALE GENOMIC DNA]</scope>
</reference>
<organism evidence="4 5">
    <name type="scientific">Reticulomyxa filosa</name>
    <dbReference type="NCBI Taxonomy" id="46433"/>
    <lineage>
        <taxon>Eukaryota</taxon>
        <taxon>Sar</taxon>
        <taxon>Rhizaria</taxon>
        <taxon>Retaria</taxon>
        <taxon>Foraminifera</taxon>
        <taxon>Monothalamids</taxon>
        <taxon>Reticulomyxidae</taxon>
        <taxon>Reticulomyxa</taxon>
    </lineage>
</organism>
<dbReference type="InterPro" id="IPR015943">
    <property type="entry name" value="WD40/YVTN_repeat-like_dom_sf"/>
</dbReference>
<dbReference type="InterPro" id="IPR050505">
    <property type="entry name" value="WDR55/POC1"/>
</dbReference>
<proteinExistence type="predicted"/>
<dbReference type="SUPFAM" id="SSF117281">
    <property type="entry name" value="Kelch motif"/>
    <property type="match status" value="1"/>
</dbReference>
<dbReference type="PROSITE" id="PS50082">
    <property type="entry name" value="WD_REPEATS_2"/>
    <property type="match status" value="6"/>
</dbReference>
<dbReference type="InterPro" id="IPR019775">
    <property type="entry name" value="WD40_repeat_CS"/>
</dbReference>
<evidence type="ECO:0000256" key="2">
    <source>
        <dbReference type="ARBA" id="ARBA00022737"/>
    </source>
</evidence>
<evidence type="ECO:0000256" key="1">
    <source>
        <dbReference type="ARBA" id="ARBA00022574"/>
    </source>
</evidence>
<dbReference type="Gene3D" id="2.120.10.80">
    <property type="entry name" value="Kelch-type beta propeller"/>
    <property type="match status" value="1"/>
</dbReference>
<sequence length="635" mass="72756">MGNQNTTTLFQNLKDLPTPLSQSQCVLHKNEILICGGYLQRDFYLLYPNDVGLYGHCVVKLVHNNKYKNKITLLSFGGLYNHTLIMEYTSVWNNNNRPIDIGSYSENYFGARAVIGGSDNHLLFITHYNNISVFDLSTFELIENYTLPTDNNIYYHCFVLSPENKENNKLILFCRHTGLSIEYDEDRGFFQYDQLPVCDDIAKLYHYAYVRTNDAILFFGGWDGYEVVSDLVYKYSIRKKTWTTFEDTLRIPMNDCFVVLNEVSNYIHIIGGKIKLAIQHGIRVLKIKVGWANDLNKIIIKYVGGFELVKVLQGHYSIVNSVRFSADGRKVASASYDHTIQIWNAISGKQLHIFRGHTDQVFSVRFSPDGYTVVSCSRDETIRLWDINTGNEIKKIKKDSNIVYDVDFSPDGKYIVSGSQDNTIRLWDIHSGIEIKQLLGHSKAVLSIQFSPDGKMIVSSSNDKTICLWNVESGKMLKQYKEHANRIVRAKFSPDGRFIAFCPLDNTIRIWDIETETEWKVLEGHSNHVNDVKYFPDGKTIVSCSSDGTIQLWSVKSGRKIQKLKGPHSVRCVDISQDGSTICVYCEKLSKKNLITALLLNAIDIVFISLFKKLQQKIQKSVFLLFDAFYFTFCF</sequence>
<dbReference type="InterPro" id="IPR036322">
    <property type="entry name" value="WD40_repeat_dom_sf"/>
</dbReference>
<evidence type="ECO:0000313" key="4">
    <source>
        <dbReference type="EMBL" id="ETO32859.1"/>
    </source>
</evidence>
<dbReference type="EMBL" id="ASPP01003868">
    <property type="protein sequence ID" value="ETO32859.1"/>
    <property type="molecule type" value="Genomic_DNA"/>
</dbReference>
<dbReference type="CDD" id="cd00200">
    <property type="entry name" value="WD40"/>
    <property type="match status" value="1"/>
</dbReference>
<dbReference type="PROSITE" id="PS50294">
    <property type="entry name" value="WD_REPEATS_REGION"/>
    <property type="match status" value="6"/>
</dbReference>
<dbReference type="Pfam" id="PF00400">
    <property type="entry name" value="WD40"/>
    <property type="match status" value="6"/>
</dbReference>
<dbReference type="AlphaFoldDB" id="X6P447"/>
<dbReference type="InterPro" id="IPR015915">
    <property type="entry name" value="Kelch-typ_b-propeller"/>
</dbReference>
<dbReference type="PROSITE" id="PS00678">
    <property type="entry name" value="WD_REPEATS_1"/>
    <property type="match status" value="3"/>
</dbReference>
<comment type="caution">
    <text evidence="4">The sequence shown here is derived from an EMBL/GenBank/DDBJ whole genome shotgun (WGS) entry which is preliminary data.</text>
</comment>
<keyword evidence="2" id="KW-0677">Repeat</keyword>
<dbReference type="Proteomes" id="UP000023152">
    <property type="component" value="Unassembled WGS sequence"/>
</dbReference>